<keyword evidence="2" id="KW-0067">ATP-binding</keyword>
<dbReference type="GO" id="GO:0005524">
    <property type="term" value="F:ATP binding"/>
    <property type="evidence" value="ECO:0007669"/>
    <property type="project" value="UniProtKB-KW"/>
</dbReference>
<dbReference type="SUPFAM" id="SSF100920">
    <property type="entry name" value="Heat shock protein 70kD (HSP70), peptide-binding domain"/>
    <property type="match status" value="1"/>
</dbReference>
<name>A0A7J7M5E7_9MAGN</name>
<keyword evidence="1" id="KW-0547">Nucleotide-binding</keyword>
<keyword evidence="4" id="KW-1185">Reference proteome</keyword>
<dbReference type="GO" id="GO:0140662">
    <property type="term" value="F:ATP-dependent protein folding chaperone"/>
    <property type="evidence" value="ECO:0007669"/>
    <property type="project" value="InterPro"/>
</dbReference>
<organism evidence="3 4">
    <name type="scientific">Kingdonia uniflora</name>
    <dbReference type="NCBI Taxonomy" id="39325"/>
    <lineage>
        <taxon>Eukaryota</taxon>
        <taxon>Viridiplantae</taxon>
        <taxon>Streptophyta</taxon>
        <taxon>Embryophyta</taxon>
        <taxon>Tracheophyta</taxon>
        <taxon>Spermatophyta</taxon>
        <taxon>Magnoliopsida</taxon>
        <taxon>Ranunculales</taxon>
        <taxon>Circaeasteraceae</taxon>
        <taxon>Kingdonia</taxon>
    </lineage>
</organism>
<protein>
    <submittedName>
        <fullName evidence="3">Uncharacterized protein</fullName>
    </submittedName>
</protein>
<dbReference type="InterPro" id="IPR029047">
    <property type="entry name" value="HSP70_peptide-bd_sf"/>
</dbReference>
<evidence type="ECO:0000313" key="3">
    <source>
        <dbReference type="EMBL" id="KAF6150121.1"/>
    </source>
</evidence>
<dbReference type="Gene3D" id="2.60.34.10">
    <property type="entry name" value="Substrate Binding Domain Of DNAk, Chain A, domain 1"/>
    <property type="match status" value="1"/>
</dbReference>
<comment type="caution">
    <text evidence="3">The sequence shown here is derived from an EMBL/GenBank/DDBJ whole genome shotgun (WGS) entry which is preliminary data.</text>
</comment>
<dbReference type="Pfam" id="PF00012">
    <property type="entry name" value="HSP70"/>
    <property type="match status" value="1"/>
</dbReference>
<dbReference type="Proteomes" id="UP000541444">
    <property type="component" value="Unassembled WGS sequence"/>
</dbReference>
<evidence type="ECO:0000313" key="4">
    <source>
        <dbReference type="Proteomes" id="UP000541444"/>
    </source>
</evidence>
<sequence length="125" mass="14021">MTMPIRKERWFTTTRYNQTEALIVVYEGEGKKVGKNRILGYFKIMGVPSVPKGIPEIGVSIDLGASNILRVFPEAISPQTHQPVMSILEVRMPIVDDGHGWCAEALENMYGSSLDLSILQKKMQQ</sequence>
<proteinExistence type="predicted"/>
<dbReference type="EMBL" id="JACGCM010001756">
    <property type="protein sequence ID" value="KAF6150121.1"/>
    <property type="molecule type" value="Genomic_DNA"/>
</dbReference>
<dbReference type="OrthoDB" id="1421792at2759"/>
<reference evidence="3 4" key="1">
    <citation type="journal article" date="2020" name="IScience">
        <title>Genome Sequencing of the Endangered Kingdonia uniflora (Circaeasteraceae, Ranunculales) Reveals Potential Mechanisms of Evolutionary Specialization.</title>
        <authorList>
            <person name="Sun Y."/>
            <person name="Deng T."/>
            <person name="Zhang A."/>
            <person name="Moore M.J."/>
            <person name="Landis J.B."/>
            <person name="Lin N."/>
            <person name="Zhang H."/>
            <person name="Zhang X."/>
            <person name="Huang J."/>
            <person name="Zhang X."/>
            <person name="Sun H."/>
            <person name="Wang H."/>
        </authorList>
    </citation>
    <scope>NUCLEOTIDE SEQUENCE [LARGE SCALE GENOMIC DNA]</scope>
    <source>
        <strain evidence="3">TB1705</strain>
        <tissue evidence="3">Leaf</tissue>
    </source>
</reference>
<evidence type="ECO:0000256" key="2">
    <source>
        <dbReference type="ARBA" id="ARBA00022840"/>
    </source>
</evidence>
<dbReference type="AlphaFoldDB" id="A0A7J7M5E7"/>
<accession>A0A7J7M5E7</accession>
<dbReference type="InterPro" id="IPR013126">
    <property type="entry name" value="Hsp_70_fam"/>
</dbReference>
<gene>
    <name evidence="3" type="ORF">GIB67_023328</name>
</gene>
<evidence type="ECO:0000256" key="1">
    <source>
        <dbReference type="ARBA" id="ARBA00022741"/>
    </source>
</evidence>